<comment type="caution">
    <text evidence="2">The sequence shown here is derived from an EMBL/GenBank/DDBJ whole genome shotgun (WGS) entry which is preliminary data.</text>
</comment>
<evidence type="ECO:0000256" key="1">
    <source>
        <dbReference type="SAM" id="MobiDB-lite"/>
    </source>
</evidence>
<gene>
    <name evidence="2" type="ORF">J1N35_015595</name>
</gene>
<evidence type="ECO:0000313" key="2">
    <source>
        <dbReference type="EMBL" id="KAH1098674.1"/>
    </source>
</evidence>
<evidence type="ECO:0000313" key="3">
    <source>
        <dbReference type="Proteomes" id="UP000828251"/>
    </source>
</evidence>
<sequence length="73" mass="8340">MTSEESHKNEHPFKTKTLSYFKDLSMIYDKDRTNGKDAQPVAGIIEDLEREENDNSETENIEDGIGVEEDGFT</sequence>
<protein>
    <submittedName>
        <fullName evidence="2">Uncharacterized protein</fullName>
    </submittedName>
</protein>
<keyword evidence="3" id="KW-1185">Reference proteome</keyword>
<dbReference type="Proteomes" id="UP000828251">
    <property type="component" value="Unassembled WGS sequence"/>
</dbReference>
<accession>A0A9D4AAH5</accession>
<dbReference type="AlphaFoldDB" id="A0A9D4AAH5"/>
<name>A0A9D4AAH5_9ROSI</name>
<proteinExistence type="predicted"/>
<reference evidence="2 3" key="1">
    <citation type="journal article" date="2021" name="Plant Biotechnol. J.">
        <title>Multi-omics assisted identification of the key and species-specific regulatory components of drought-tolerant mechanisms in Gossypium stocksii.</title>
        <authorList>
            <person name="Yu D."/>
            <person name="Ke L."/>
            <person name="Zhang D."/>
            <person name="Wu Y."/>
            <person name="Sun Y."/>
            <person name="Mei J."/>
            <person name="Sun J."/>
            <person name="Sun Y."/>
        </authorList>
    </citation>
    <scope>NUCLEOTIDE SEQUENCE [LARGE SCALE GENOMIC DNA]</scope>
    <source>
        <strain evidence="3">cv. E1</strain>
        <tissue evidence="2">Leaf</tissue>
    </source>
</reference>
<feature type="region of interest" description="Disordered" evidence="1">
    <location>
        <begin position="50"/>
        <end position="73"/>
    </location>
</feature>
<dbReference type="EMBL" id="JAIQCV010000005">
    <property type="protein sequence ID" value="KAH1098674.1"/>
    <property type="molecule type" value="Genomic_DNA"/>
</dbReference>
<dbReference type="OrthoDB" id="618098at2759"/>
<organism evidence="2 3">
    <name type="scientific">Gossypium stocksii</name>
    <dbReference type="NCBI Taxonomy" id="47602"/>
    <lineage>
        <taxon>Eukaryota</taxon>
        <taxon>Viridiplantae</taxon>
        <taxon>Streptophyta</taxon>
        <taxon>Embryophyta</taxon>
        <taxon>Tracheophyta</taxon>
        <taxon>Spermatophyta</taxon>
        <taxon>Magnoliopsida</taxon>
        <taxon>eudicotyledons</taxon>
        <taxon>Gunneridae</taxon>
        <taxon>Pentapetalae</taxon>
        <taxon>rosids</taxon>
        <taxon>malvids</taxon>
        <taxon>Malvales</taxon>
        <taxon>Malvaceae</taxon>
        <taxon>Malvoideae</taxon>
        <taxon>Gossypium</taxon>
    </lineage>
</organism>